<dbReference type="SUPFAM" id="SSF53335">
    <property type="entry name" value="S-adenosyl-L-methionine-dependent methyltransferases"/>
    <property type="match status" value="1"/>
</dbReference>
<dbReference type="Proteomes" id="UP000273807">
    <property type="component" value="Unassembled WGS sequence"/>
</dbReference>
<dbReference type="InterPro" id="IPR029063">
    <property type="entry name" value="SAM-dependent_MTases_sf"/>
</dbReference>
<name>A0A3N0BS25_9MICC</name>
<dbReference type="PANTHER" id="PTHR41313:SF1">
    <property type="entry name" value="DNA METHYLASE ADENINE-SPECIFIC DOMAIN-CONTAINING PROTEIN"/>
    <property type="match status" value="1"/>
</dbReference>
<keyword evidence="4" id="KW-0378">Hydrolase</keyword>
<accession>A0A3N0BS25</accession>
<feature type="region of interest" description="Disordered" evidence="1">
    <location>
        <begin position="1607"/>
        <end position="1669"/>
    </location>
</feature>
<gene>
    <name evidence="4" type="ORF">D7003_14920</name>
</gene>
<dbReference type="InterPro" id="IPR001650">
    <property type="entry name" value="Helicase_C-like"/>
</dbReference>
<dbReference type="PANTHER" id="PTHR41313">
    <property type="entry name" value="ADENINE-SPECIFIC METHYLTRANSFERASE"/>
    <property type="match status" value="1"/>
</dbReference>
<keyword evidence="4" id="KW-0067">ATP-binding</keyword>
<evidence type="ECO:0000259" key="3">
    <source>
        <dbReference type="SMART" id="SM00490"/>
    </source>
</evidence>
<evidence type="ECO:0000313" key="5">
    <source>
        <dbReference type="Proteomes" id="UP000273807"/>
    </source>
</evidence>
<keyword evidence="5" id="KW-1185">Reference proteome</keyword>
<dbReference type="InterPro" id="IPR014001">
    <property type="entry name" value="Helicase_ATP-bd"/>
</dbReference>
<dbReference type="CDD" id="cd02440">
    <property type="entry name" value="AdoMet_MTases"/>
    <property type="match status" value="1"/>
</dbReference>
<dbReference type="SUPFAM" id="SSF52540">
    <property type="entry name" value="P-loop containing nucleoside triphosphate hydrolases"/>
    <property type="match status" value="2"/>
</dbReference>
<evidence type="ECO:0000313" key="4">
    <source>
        <dbReference type="EMBL" id="RNL51852.1"/>
    </source>
</evidence>
<keyword evidence="4" id="KW-0347">Helicase</keyword>
<proteinExistence type="predicted"/>
<dbReference type="Gene3D" id="3.40.50.150">
    <property type="entry name" value="Vaccinia Virus protein VP39"/>
    <property type="match status" value="1"/>
</dbReference>
<dbReference type="SMART" id="SM00487">
    <property type="entry name" value="DEXDc"/>
    <property type="match status" value="1"/>
</dbReference>
<evidence type="ECO:0000256" key="1">
    <source>
        <dbReference type="SAM" id="MobiDB-lite"/>
    </source>
</evidence>
<reference evidence="4 5" key="1">
    <citation type="submission" date="2018-10" db="EMBL/GenBank/DDBJ databases">
        <title>Genome sequencing of Arthrobacter oryzae TNB02.</title>
        <authorList>
            <person name="Cho Y.-J."/>
            <person name="Cho A."/>
            <person name="Kim O.-S."/>
        </authorList>
    </citation>
    <scope>NUCLEOTIDE SEQUENCE [LARGE SCALE GENOMIC DNA]</scope>
    <source>
        <strain evidence="4 5">TNB02</strain>
    </source>
</reference>
<dbReference type="Gene3D" id="3.40.50.300">
    <property type="entry name" value="P-loop containing nucleotide triphosphate hydrolases"/>
    <property type="match status" value="2"/>
</dbReference>
<protein>
    <submittedName>
        <fullName evidence="4">Helicase</fullName>
    </submittedName>
</protein>
<comment type="caution">
    <text evidence="4">The sequence shown here is derived from an EMBL/GenBank/DDBJ whole genome shotgun (WGS) entry which is preliminary data.</text>
</comment>
<keyword evidence="4" id="KW-0547">Nucleotide-binding</keyword>
<sequence length="1669" mass="184208">MAPSGARSRIRANLAALEVLRTLQSEDRRATEAEKASLARWGSWGAQGVFQIFDESREEYAGDREHLRGLLSEVEYDAARRTTINAHYTDAAYVQAMWSTVQELGFTRGTVLEPGSGVGTFMGFAPAAAEMTGVELDPTTAAISQALYPEATVRAESFADTKLPTGHFDLAIGNVPFANVTLHDPRHNAGGHSIHNHFILKSLELTRPGGMVAVLTSSFTLDGTNPSARREMNQLADLVGAVRLPTGSHRKAAGTDAMTDLLIFRRREPGQEPASTLWETVTARQIDGTITRLNSYFDEYPERLLGELHVSHGMYGVETLQLTTDDLSTVPDRLNAALADVVREARTAGMVMTGRTADQERQRAAYVPAAAHEWDGHISATDNGFTVVEKGSHTELAVPKTQAAELRALLGLRDSARLLLTAEAESREDTAGIDALREELRSAYGQYTETYGPINRYTLRNTGRVDEETQEPIQARMTPKAVSTVSRDPFGPLVMALENFDEATQTASPAALLSTRQVQPRRPVLGVDTAEEALTVTLDTVGEVDLDYAASLLGISPDDARAALGESIYQIPGAEEIFQTRAEYLSGNVREKLEVAQAAAHSDDRFAVNVRDLTSAMPEPLRMDEVEARLGAVWIDAGTHQEFVREILNDPYATVSNAAGSMWDVKANRHTLAATSNWGTQRMPASDVLKQVLEQRPVRVTDEGEDKRRILNPTETAAAQEKAQLLQERFSEWVWEEPERATRLIDEYNRRFNSIVLRDYSTEGERLTLPGMAKDFSPRPHQRAAVARMLSEPAVGLFHQVGAGKTAEMVMGVMELRRLGMVNKPAVVIPNHMLEQFAREWLQIYPQARILAASSSDLAGDKRRQFVARAAANEWDAVVMTRTAFQRVSLSPEAEASYMRAEVAQARAELEAVRDSGQDNGQPSASIVKRLEKVVLGREERLKAKLDTPADPGISFEETGIDYLVVDELHDYKNLETPSNIPGAGIQGSNRASDLHMKTEFLRQREGRRVITGATATPIANSVTEMYVMQRYLRPDLLQAAGIQDFNTWAATFGQVVEEMELSVAGGDRFKLKSRFAKFQNVPELLKMFHTFADVKTAEDLKLPVPALAARAGDGLRQPNMLTVEPSPELREYIQDIGQRVDRIQQKLVDAEEDNMLKVSSDGRKAALDMRLVDPALFQQGPTKISATADLLASVYEEHKDRIYTDPKTGEPDPVPGALQLVFCDFGTPSDRWNVYGELKDQLRRRGVPEHMVRFIHDAKNDTEKGRLFAAARSGQIAVLMGSTSKMGVGTNIQKRAVHLVDMDAPWRPSDVEQRHGRILRQGNQNPEVRISQVVTKESFDSFMWQGLERKSRFINQIMRGRLDVREIEDIGDNTLNFAQAKAITSGNPLVLEKAVADQELARLSRLDRAYNRNMVAVAHTKRGEQSAADAAAKDLPLIQAAAARTIDTTADAFKISVEGKTLDNRGDAAEALRAWAAKHGHRLINLYGYDELGTIATLGGHEIRARLIPARDLDRATVEVRIEGVPRAITQIARRSLLSADLGTIRQLENRVSSLPKLAADVEGRRQEALTHVEQADKALAEPFKHADALKAAQTDSARINQLMADAAKPEEPAPSAPPAEVDPRMEKMQRLMNASFPVQPGAVAATTTTVKPRTPDQRRQQQPDYGR</sequence>
<organism evidence="4 5">
    <name type="scientific">Arthrobacter oryzae</name>
    <dbReference type="NCBI Taxonomy" id="409290"/>
    <lineage>
        <taxon>Bacteria</taxon>
        <taxon>Bacillati</taxon>
        <taxon>Actinomycetota</taxon>
        <taxon>Actinomycetes</taxon>
        <taxon>Micrococcales</taxon>
        <taxon>Micrococcaceae</taxon>
        <taxon>Arthrobacter</taxon>
    </lineage>
</organism>
<dbReference type="GO" id="GO:0004386">
    <property type="term" value="F:helicase activity"/>
    <property type="evidence" value="ECO:0007669"/>
    <property type="project" value="UniProtKB-KW"/>
</dbReference>
<feature type="domain" description="Helicase ATP-binding" evidence="2">
    <location>
        <begin position="774"/>
        <end position="1046"/>
    </location>
</feature>
<dbReference type="InterPro" id="IPR052933">
    <property type="entry name" value="DNA_Protect_Modify"/>
</dbReference>
<dbReference type="InterPro" id="IPR027417">
    <property type="entry name" value="P-loop_NTPase"/>
</dbReference>
<feature type="domain" description="Helicase C-terminal" evidence="3">
    <location>
        <begin position="1237"/>
        <end position="1323"/>
    </location>
</feature>
<dbReference type="OrthoDB" id="9814088at2"/>
<dbReference type="EMBL" id="RBED01000118">
    <property type="protein sequence ID" value="RNL51852.1"/>
    <property type="molecule type" value="Genomic_DNA"/>
</dbReference>
<dbReference type="Pfam" id="PF00271">
    <property type="entry name" value="Helicase_C"/>
    <property type="match status" value="1"/>
</dbReference>
<evidence type="ECO:0000259" key="2">
    <source>
        <dbReference type="SMART" id="SM00487"/>
    </source>
</evidence>
<dbReference type="SMART" id="SM00490">
    <property type="entry name" value="HELICc"/>
    <property type="match status" value="1"/>
</dbReference>
<feature type="compositionally biased region" description="Basic and acidic residues" evidence="1">
    <location>
        <begin position="1655"/>
        <end position="1669"/>
    </location>
</feature>